<proteinExistence type="predicted"/>
<keyword evidence="9" id="KW-1185">Reference proteome</keyword>
<feature type="domain" description="Major facilitator superfamily (MFS) profile" evidence="7">
    <location>
        <begin position="1"/>
        <end position="412"/>
    </location>
</feature>
<protein>
    <submittedName>
        <fullName evidence="8">MFS transporter</fullName>
    </submittedName>
</protein>
<evidence type="ECO:0000256" key="2">
    <source>
        <dbReference type="ARBA" id="ARBA00022448"/>
    </source>
</evidence>
<evidence type="ECO:0000256" key="3">
    <source>
        <dbReference type="ARBA" id="ARBA00022692"/>
    </source>
</evidence>
<dbReference type="InterPro" id="IPR020846">
    <property type="entry name" value="MFS_dom"/>
</dbReference>
<feature type="transmembrane region" description="Helical" evidence="6">
    <location>
        <begin position="98"/>
        <end position="120"/>
    </location>
</feature>
<dbReference type="Proteomes" id="UP000664857">
    <property type="component" value="Unassembled WGS sequence"/>
</dbReference>
<feature type="transmembrane region" description="Helical" evidence="6">
    <location>
        <begin position="250"/>
        <end position="269"/>
    </location>
</feature>
<dbReference type="PROSITE" id="PS50850">
    <property type="entry name" value="MFS"/>
    <property type="match status" value="1"/>
</dbReference>
<keyword evidence="2" id="KW-0813">Transport</keyword>
<dbReference type="PANTHER" id="PTHR43826">
    <property type="entry name" value="GLUCOSE-6-PHOSPHATE EXCHANGER SLC37A4"/>
    <property type="match status" value="1"/>
</dbReference>
<evidence type="ECO:0000256" key="6">
    <source>
        <dbReference type="SAM" id="Phobius"/>
    </source>
</evidence>
<feature type="transmembrane region" description="Helical" evidence="6">
    <location>
        <begin position="75"/>
        <end position="92"/>
    </location>
</feature>
<comment type="subcellular location">
    <subcellularLocation>
        <location evidence="1">Cell membrane</location>
        <topology evidence="1">Multi-pass membrane protein</topology>
    </subcellularLocation>
</comment>
<dbReference type="SUPFAM" id="SSF103473">
    <property type="entry name" value="MFS general substrate transporter"/>
    <property type="match status" value="1"/>
</dbReference>
<feature type="transmembrane region" description="Helical" evidence="6">
    <location>
        <begin position="168"/>
        <end position="190"/>
    </location>
</feature>
<organism evidence="8 9">
    <name type="scientific">Candidatus Vagococcus giribetii</name>
    <dbReference type="NCBI Taxonomy" id="2230876"/>
    <lineage>
        <taxon>Bacteria</taxon>
        <taxon>Bacillati</taxon>
        <taxon>Bacillota</taxon>
        <taxon>Bacilli</taxon>
        <taxon>Lactobacillales</taxon>
        <taxon>Enterococcaceae</taxon>
        <taxon>Vagococcus</taxon>
    </lineage>
</organism>
<feature type="transmembrane region" description="Helical" evidence="6">
    <location>
        <begin position="316"/>
        <end position="341"/>
    </location>
</feature>
<sequence length="418" mass="45553">MKKDFKKWGTFGVLVLAGGTIYKLSSLKDAFYVPMQEYFGLTHTQIGMAMSVYAIVQTLGYFVSMYVADRFSRRVLMPLGLIGTGAVGLYLATFPSYVGILASWAAMAFFADLLFWPVLVKSVRLLGDSSEQGRLFGFLEAGRGVVDTIVAFTALGLFINLGSNAASFRIAILFFAIVTIVTGIIVFFTVGDDEKEEKAEESSQEKNKKAMAGAKQVLKMPELWIASFMIFCVYGTYAGLTYFIPFLKDIYGMPVALVGAYGIINQYGLKMVGGPVGGIVTDKVFKSPTKYLRFTFLLSAIMIAIFAFLPHTSMNIYLGMACTLLIGSIVFTQRAIFFAPIDEINIPKEVSGAAISLACLIGYAPSIFSFALYGAVIDAFGGMAGYRVVFLIMSGFAVVGFIISNYLTHRLNKQKGAN</sequence>
<feature type="transmembrane region" description="Helical" evidence="6">
    <location>
        <begin position="141"/>
        <end position="162"/>
    </location>
</feature>
<dbReference type="InterPro" id="IPR011701">
    <property type="entry name" value="MFS"/>
</dbReference>
<dbReference type="PANTHER" id="PTHR43826:SF3">
    <property type="entry name" value="GLUCOSE-6-PHOSPHATE EXCHANGER SLC37A4"/>
    <property type="match status" value="1"/>
</dbReference>
<gene>
    <name evidence="8" type="ORF">DOK76_11250</name>
</gene>
<name>A0ABS3HV61_9ENTE</name>
<dbReference type="InterPro" id="IPR051337">
    <property type="entry name" value="OPA_Antiporter"/>
</dbReference>
<evidence type="ECO:0000313" key="9">
    <source>
        <dbReference type="Proteomes" id="UP000664857"/>
    </source>
</evidence>
<keyword evidence="5 6" id="KW-0472">Membrane</keyword>
<evidence type="ECO:0000259" key="7">
    <source>
        <dbReference type="PROSITE" id="PS50850"/>
    </source>
</evidence>
<keyword evidence="3 6" id="KW-0812">Transmembrane</keyword>
<feature type="transmembrane region" description="Helical" evidence="6">
    <location>
        <begin position="353"/>
        <end position="376"/>
    </location>
</feature>
<dbReference type="RefSeq" id="WP_206967821.1">
    <property type="nucleotide sequence ID" value="NZ_JAFLVX010000031.1"/>
</dbReference>
<reference evidence="8 9" key="1">
    <citation type="submission" date="2021-03" db="EMBL/GenBank/DDBJ databases">
        <title>Enterococcal diversity collection.</title>
        <authorList>
            <person name="Gilmore M.S."/>
            <person name="Schwartzman J."/>
            <person name="Van Tyne D."/>
            <person name="Martin M."/>
            <person name="Earl A.M."/>
            <person name="Manson A.L."/>
            <person name="Straub T."/>
            <person name="Salamzade R."/>
            <person name="Saavedra J."/>
            <person name="Lebreton F."/>
            <person name="Prichula J."/>
            <person name="Schaufler K."/>
            <person name="Gaca A."/>
            <person name="Sgardioli B."/>
            <person name="Wagenaar J."/>
            <person name="Strong T."/>
        </authorList>
    </citation>
    <scope>NUCLEOTIDE SEQUENCE [LARGE SCALE GENOMIC DNA]</scope>
    <source>
        <strain evidence="8 9">DIV0080</strain>
    </source>
</reference>
<feature type="transmembrane region" description="Helical" evidence="6">
    <location>
        <begin position="50"/>
        <end position="68"/>
    </location>
</feature>
<evidence type="ECO:0000256" key="4">
    <source>
        <dbReference type="ARBA" id="ARBA00022989"/>
    </source>
</evidence>
<dbReference type="Pfam" id="PF07690">
    <property type="entry name" value="MFS_1"/>
    <property type="match status" value="1"/>
</dbReference>
<dbReference type="EMBL" id="JAFLVX010000031">
    <property type="protein sequence ID" value="MBO0477652.1"/>
    <property type="molecule type" value="Genomic_DNA"/>
</dbReference>
<feature type="transmembrane region" description="Helical" evidence="6">
    <location>
        <begin position="388"/>
        <end position="408"/>
    </location>
</feature>
<accession>A0ABS3HV61</accession>
<evidence type="ECO:0000256" key="5">
    <source>
        <dbReference type="ARBA" id="ARBA00023136"/>
    </source>
</evidence>
<keyword evidence="4 6" id="KW-1133">Transmembrane helix</keyword>
<feature type="transmembrane region" description="Helical" evidence="6">
    <location>
        <begin position="223"/>
        <end position="244"/>
    </location>
</feature>
<evidence type="ECO:0000256" key="1">
    <source>
        <dbReference type="ARBA" id="ARBA00004651"/>
    </source>
</evidence>
<dbReference type="CDD" id="cd06174">
    <property type="entry name" value="MFS"/>
    <property type="match status" value="1"/>
</dbReference>
<dbReference type="Gene3D" id="1.20.1250.20">
    <property type="entry name" value="MFS general substrate transporter like domains"/>
    <property type="match status" value="2"/>
</dbReference>
<feature type="transmembrane region" description="Helical" evidence="6">
    <location>
        <begin position="290"/>
        <end position="310"/>
    </location>
</feature>
<dbReference type="InterPro" id="IPR036259">
    <property type="entry name" value="MFS_trans_sf"/>
</dbReference>
<evidence type="ECO:0000313" key="8">
    <source>
        <dbReference type="EMBL" id="MBO0477652.1"/>
    </source>
</evidence>
<comment type="caution">
    <text evidence="8">The sequence shown here is derived from an EMBL/GenBank/DDBJ whole genome shotgun (WGS) entry which is preliminary data.</text>
</comment>